<sequence length="344" mass="36846">MKALVKTQSGVGNLRLSDVQKPTPMPDEALVKVRAAGICGTDLHIKKDTFINFPPVTLGHEFSGEIVSVGEAVTGFQKGDRIVSQPHKGGCGHCRYCKNGQVEICPDKKAIGYKIDGCFSEFICMPATSLHRIPDSLSFEEAALAEPLAVGVKAVLERSKVEPNDVVVVLGCGAIGLLAAAAAKASGARKVLVTGTDNDLDVRLRIAKEMGIDDAVSVQQVDIKQKVEEWTHGLGADLVVEASGAPAAIHQAFDLVRRDGRICAIGLTGKDSVPVPWNLAMHNSVTLSCSYSTSWTSWETAIDLLDSKRVNVAPLMSGTYSLQDFESAFQQLENLQAVKNLFVF</sequence>
<dbReference type="Proteomes" id="UP000018211">
    <property type="component" value="Unassembled WGS sequence"/>
</dbReference>
<evidence type="ECO:0000256" key="2">
    <source>
        <dbReference type="ARBA" id="ARBA00022833"/>
    </source>
</evidence>
<accession>A0AAV2VS70</accession>
<protein>
    <submittedName>
        <fullName evidence="6">L-iditol 2-dehydrogenase</fullName>
        <ecNumber evidence="6">1.1.1.14</ecNumber>
    </submittedName>
</protein>
<evidence type="ECO:0000313" key="7">
    <source>
        <dbReference type="Proteomes" id="UP000018211"/>
    </source>
</evidence>
<dbReference type="Gene3D" id="3.90.180.10">
    <property type="entry name" value="Medium-chain alcohol dehydrogenases, catalytic domain"/>
    <property type="match status" value="1"/>
</dbReference>
<dbReference type="AlphaFoldDB" id="A0AAV2VS70"/>
<dbReference type="Pfam" id="PF00107">
    <property type="entry name" value="ADH_zinc_N"/>
    <property type="match status" value="1"/>
</dbReference>
<dbReference type="Gene3D" id="3.40.50.720">
    <property type="entry name" value="NAD(P)-binding Rossmann-like Domain"/>
    <property type="match status" value="1"/>
</dbReference>
<evidence type="ECO:0000259" key="5">
    <source>
        <dbReference type="SMART" id="SM00829"/>
    </source>
</evidence>
<dbReference type="GO" id="GO:0008270">
    <property type="term" value="F:zinc ion binding"/>
    <property type="evidence" value="ECO:0007669"/>
    <property type="project" value="InterPro"/>
</dbReference>
<dbReference type="SUPFAM" id="SSF50129">
    <property type="entry name" value="GroES-like"/>
    <property type="match status" value="1"/>
</dbReference>
<dbReference type="EMBL" id="CAOF01000118">
    <property type="protein sequence ID" value="CCO47279.1"/>
    <property type="molecule type" value="Genomic_DNA"/>
</dbReference>
<evidence type="ECO:0000313" key="6">
    <source>
        <dbReference type="EMBL" id="CCO47279.1"/>
    </source>
</evidence>
<proteinExistence type="inferred from homology"/>
<dbReference type="EC" id="1.1.1.14" evidence="6"/>
<gene>
    <name evidence="6" type="ORF">VIBNISOn1_280048</name>
</gene>
<dbReference type="GO" id="GO:0003939">
    <property type="term" value="F:L-iditol 2-dehydrogenase (NAD+) activity"/>
    <property type="evidence" value="ECO:0007669"/>
    <property type="project" value="UniProtKB-EC"/>
</dbReference>
<reference evidence="6 7" key="1">
    <citation type="journal article" date="2013" name="ISME J.">
        <title>Comparative genomics of pathogenic lineages of Vibrio nigripulchritudo identifies virulence-associated traits.</title>
        <authorList>
            <person name="Goudenege D."/>
            <person name="Labreuche Y."/>
            <person name="Krin E."/>
            <person name="Ansquer D."/>
            <person name="Mangenot S."/>
            <person name="Calteau A."/>
            <person name="Medigue C."/>
            <person name="Mazel D."/>
            <person name="Polz M.F."/>
            <person name="Le Roux F."/>
        </authorList>
    </citation>
    <scope>NUCLEOTIDE SEQUENCE [LARGE SCALE GENOMIC DNA]</scope>
    <source>
        <strain evidence="6 7">SOn1</strain>
    </source>
</reference>
<evidence type="ECO:0000256" key="1">
    <source>
        <dbReference type="ARBA" id="ARBA00022723"/>
    </source>
</evidence>
<feature type="domain" description="Enoyl reductase (ER)" evidence="5">
    <location>
        <begin position="10"/>
        <end position="342"/>
    </location>
</feature>
<keyword evidence="3 6" id="KW-0560">Oxidoreductase</keyword>
<dbReference type="InterPro" id="IPR050129">
    <property type="entry name" value="Zn_alcohol_dh"/>
</dbReference>
<organism evidence="6 7">
    <name type="scientific">Vibrio nigripulchritudo SOn1</name>
    <dbReference type="NCBI Taxonomy" id="1238450"/>
    <lineage>
        <taxon>Bacteria</taxon>
        <taxon>Pseudomonadati</taxon>
        <taxon>Pseudomonadota</taxon>
        <taxon>Gammaproteobacteria</taxon>
        <taxon>Vibrionales</taxon>
        <taxon>Vibrionaceae</taxon>
        <taxon>Vibrio</taxon>
    </lineage>
</organism>
<keyword evidence="1 4" id="KW-0479">Metal-binding</keyword>
<dbReference type="InterPro" id="IPR036291">
    <property type="entry name" value="NAD(P)-bd_dom_sf"/>
</dbReference>
<dbReference type="SMART" id="SM00829">
    <property type="entry name" value="PKS_ER"/>
    <property type="match status" value="1"/>
</dbReference>
<comment type="caution">
    <text evidence="6">The sequence shown here is derived from an EMBL/GenBank/DDBJ whole genome shotgun (WGS) entry which is preliminary data.</text>
</comment>
<dbReference type="InterPro" id="IPR011032">
    <property type="entry name" value="GroES-like_sf"/>
</dbReference>
<dbReference type="PROSITE" id="PS00059">
    <property type="entry name" value="ADH_ZINC"/>
    <property type="match status" value="1"/>
</dbReference>
<evidence type="ECO:0000256" key="4">
    <source>
        <dbReference type="RuleBase" id="RU361277"/>
    </source>
</evidence>
<dbReference type="Pfam" id="PF08240">
    <property type="entry name" value="ADH_N"/>
    <property type="match status" value="1"/>
</dbReference>
<dbReference type="InterPro" id="IPR020843">
    <property type="entry name" value="ER"/>
</dbReference>
<keyword evidence="2 4" id="KW-0862">Zinc</keyword>
<dbReference type="SUPFAM" id="SSF51735">
    <property type="entry name" value="NAD(P)-binding Rossmann-fold domains"/>
    <property type="match status" value="1"/>
</dbReference>
<dbReference type="PANTHER" id="PTHR43401:SF2">
    <property type="entry name" value="L-THREONINE 3-DEHYDROGENASE"/>
    <property type="match status" value="1"/>
</dbReference>
<comment type="cofactor">
    <cofactor evidence="4">
        <name>Zn(2+)</name>
        <dbReference type="ChEBI" id="CHEBI:29105"/>
    </cofactor>
</comment>
<dbReference type="InterPro" id="IPR013154">
    <property type="entry name" value="ADH-like_N"/>
</dbReference>
<comment type="similarity">
    <text evidence="4">Belongs to the zinc-containing alcohol dehydrogenase family.</text>
</comment>
<evidence type="ECO:0000256" key="3">
    <source>
        <dbReference type="ARBA" id="ARBA00023002"/>
    </source>
</evidence>
<dbReference type="PANTHER" id="PTHR43401">
    <property type="entry name" value="L-THREONINE 3-DEHYDROGENASE"/>
    <property type="match status" value="1"/>
</dbReference>
<dbReference type="RefSeq" id="WP_022612139.1">
    <property type="nucleotide sequence ID" value="NZ_LK391965.1"/>
</dbReference>
<dbReference type="InterPro" id="IPR002328">
    <property type="entry name" value="ADH_Zn_CS"/>
</dbReference>
<dbReference type="InterPro" id="IPR013149">
    <property type="entry name" value="ADH-like_C"/>
</dbReference>
<name>A0AAV2VS70_9VIBR</name>